<name>A0A9E8MVT2_9FLAO</name>
<dbReference type="Gene3D" id="2.40.50.1020">
    <property type="entry name" value="LytTr DNA-binding domain"/>
    <property type="match status" value="1"/>
</dbReference>
<dbReference type="Proteomes" id="UP001164705">
    <property type="component" value="Chromosome"/>
</dbReference>
<dbReference type="KEGG" id="lnu:N7U66_13805"/>
<proteinExistence type="predicted"/>
<sequence length="192" mass="22539">MVFLNVDNVLDNAFHFVNELKTYAEILRDFVAVSATKEKAYEALKHDFLDYLTLPLAELDLRKLALKFKKKRSNTLNRTLCLKSYQDYRYLNTDEIVFLKADNNTTDFYINDGTVISAYKTLKTFEEVMPKNFFRIHKSYIVNQNYVCRINYSKSKCTVDQTPHKIPFTKTYIDNIDFIKNSLSDLFISSSN</sequence>
<evidence type="ECO:0000313" key="3">
    <source>
        <dbReference type="Proteomes" id="UP001164705"/>
    </source>
</evidence>
<organism evidence="2 3">
    <name type="scientific">Lacinutrix neustonica</name>
    <dbReference type="NCBI Taxonomy" id="2980107"/>
    <lineage>
        <taxon>Bacteria</taxon>
        <taxon>Pseudomonadati</taxon>
        <taxon>Bacteroidota</taxon>
        <taxon>Flavobacteriia</taxon>
        <taxon>Flavobacteriales</taxon>
        <taxon>Flavobacteriaceae</taxon>
        <taxon>Lacinutrix</taxon>
    </lineage>
</organism>
<dbReference type="GO" id="GO:0003677">
    <property type="term" value="F:DNA binding"/>
    <property type="evidence" value="ECO:0007669"/>
    <property type="project" value="UniProtKB-KW"/>
</dbReference>
<dbReference type="SMART" id="SM00850">
    <property type="entry name" value="LytTR"/>
    <property type="match status" value="1"/>
</dbReference>
<reference evidence="2" key="1">
    <citation type="submission" date="2022-11" db="EMBL/GenBank/DDBJ databases">
        <title>Lacinutrix neustonica HL-RS19T sp. nov., isolated from the surface microlayer sample of brackish Lake Shihwa.</title>
        <authorList>
            <person name="Choi J.Y."/>
            <person name="Hwang C.Y."/>
        </authorList>
    </citation>
    <scope>NUCLEOTIDE SEQUENCE</scope>
    <source>
        <strain evidence="2">HL-RS19</strain>
    </source>
</reference>
<keyword evidence="3" id="KW-1185">Reference proteome</keyword>
<evidence type="ECO:0000259" key="1">
    <source>
        <dbReference type="PROSITE" id="PS50930"/>
    </source>
</evidence>
<feature type="domain" description="HTH LytTR-type" evidence="1">
    <location>
        <begin position="90"/>
        <end position="185"/>
    </location>
</feature>
<dbReference type="GO" id="GO:0000156">
    <property type="term" value="F:phosphorelay response regulator activity"/>
    <property type="evidence" value="ECO:0007669"/>
    <property type="project" value="InterPro"/>
</dbReference>
<dbReference type="RefSeq" id="WP_267675816.1">
    <property type="nucleotide sequence ID" value="NZ_CP113088.1"/>
</dbReference>
<dbReference type="PROSITE" id="PS50930">
    <property type="entry name" value="HTH_LYTTR"/>
    <property type="match status" value="1"/>
</dbReference>
<dbReference type="InterPro" id="IPR046947">
    <property type="entry name" value="LytR-like"/>
</dbReference>
<dbReference type="PANTHER" id="PTHR37299">
    <property type="entry name" value="TRANSCRIPTIONAL REGULATOR-RELATED"/>
    <property type="match status" value="1"/>
</dbReference>
<dbReference type="PANTHER" id="PTHR37299:SF1">
    <property type="entry name" value="STAGE 0 SPORULATION PROTEIN A HOMOLOG"/>
    <property type="match status" value="1"/>
</dbReference>
<accession>A0A9E8MVT2</accession>
<dbReference type="EMBL" id="CP113088">
    <property type="protein sequence ID" value="WAC01200.1"/>
    <property type="molecule type" value="Genomic_DNA"/>
</dbReference>
<keyword evidence="2" id="KW-0238">DNA-binding</keyword>
<gene>
    <name evidence="2" type="ORF">N7U66_13805</name>
</gene>
<dbReference type="Pfam" id="PF04397">
    <property type="entry name" value="LytTR"/>
    <property type="match status" value="1"/>
</dbReference>
<evidence type="ECO:0000313" key="2">
    <source>
        <dbReference type="EMBL" id="WAC01200.1"/>
    </source>
</evidence>
<dbReference type="AlphaFoldDB" id="A0A9E8MVT2"/>
<dbReference type="InterPro" id="IPR007492">
    <property type="entry name" value="LytTR_DNA-bd_dom"/>
</dbReference>
<protein>
    <submittedName>
        <fullName evidence="2">LytTR family transcriptional regulator DNA-binding domain-containing protein</fullName>
    </submittedName>
</protein>